<accession>A0A060QHX2</accession>
<dbReference type="EMBL" id="CBLX010000015">
    <property type="protein sequence ID" value="CDG40288.1"/>
    <property type="molecule type" value="Genomic_DNA"/>
</dbReference>
<gene>
    <name evidence="1" type="ORF">ASAP_2243</name>
</gene>
<comment type="caution">
    <text evidence="1">The sequence shown here is derived from an EMBL/GenBank/DDBJ whole genome shotgun (WGS) entry which is preliminary data.</text>
</comment>
<dbReference type="AlphaFoldDB" id="A0A060QHX2"/>
<dbReference type="Proteomes" id="UP000027583">
    <property type="component" value="Unassembled WGS sequence"/>
</dbReference>
<evidence type="ECO:0000313" key="2">
    <source>
        <dbReference type="Proteomes" id="UP000027583"/>
    </source>
</evidence>
<proteinExistence type="predicted"/>
<reference evidence="1 2" key="2">
    <citation type="journal article" date="2014" name="PLoS ONE">
        <title>Evolution of mitochondria reconstructed from the energy metabolism of living bacteria.</title>
        <authorList>
            <person name="Degli Esposti M."/>
            <person name="Chouaia B."/>
            <person name="Comandatore F."/>
            <person name="Crotti E."/>
            <person name="Sassera D."/>
            <person name="Lievens P.M."/>
            <person name="Daffonchio D."/>
            <person name="Bandi C."/>
        </authorList>
    </citation>
    <scope>NUCLEOTIDE SEQUENCE [LARGE SCALE GENOMIC DNA]</scope>
    <source>
        <strain evidence="1 2">SF2.1</strain>
    </source>
</reference>
<sequence length="55" mass="6136">MSPSNDFVMRHGRNVTAPSRIMIPFLPALAALHSSSARLLDHKFVMRVNSQLTTD</sequence>
<protein>
    <submittedName>
        <fullName evidence="1">Uncharacterized protein</fullName>
    </submittedName>
</protein>
<organism evidence="1 2">
    <name type="scientific">Asaia bogorensis</name>
    <dbReference type="NCBI Taxonomy" id="91915"/>
    <lineage>
        <taxon>Bacteria</taxon>
        <taxon>Pseudomonadati</taxon>
        <taxon>Pseudomonadota</taxon>
        <taxon>Alphaproteobacteria</taxon>
        <taxon>Acetobacterales</taxon>
        <taxon>Acetobacteraceae</taxon>
        <taxon>Asaia</taxon>
    </lineage>
</organism>
<reference evidence="1 2" key="1">
    <citation type="journal article" date="2014" name="Genome Biol. Evol.">
        <title>Acetic acid bacteria genomes reveal functional traits for adaptation to life in insect guts.</title>
        <authorList>
            <person name="Chouaia B."/>
            <person name="Gaiarsa S."/>
            <person name="Crotti E."/>
            <person name="Comandatore F."/>
            <person name="Degli Esposti M."/>
            <person name="Ricci I."/>
            <person name="Alma A."/>
            <person name="Favia G."/>
            <person name="Bandi C."/>
            <person name="Daffonchio D."/>
        </authorList>
    </citation>
    <scope>NUCLEOTIDE SEQUENCE [LARGE SCALE GENOMIC DNA]</scope>
    <source>
        <strain evidence="1 2">SF2.1</strain>
    </source>
</reference>
<name>A0A060QHX2_9PROT</name>
<evidence type="ECO:0000313" key="1">
    <source>
        <dbReference type="EMBL" id="CDG40288.1"/>
    </source>
</evidence>